<keyword evidence="1" id="KW-0472">Membrane</keyword>
<accession>A0ABQ1GDJ3</accession>
<organism evidence="2 3">
    <name type="scientific">Paenibacillus physcomitrellae</name>
    <dbReference type="NCBI Taxonomy" id="1619311"/>
    <lineage>
        <taxon>Bacteria</taxon>
        <taxon>Bacillati</taxon>
        <taxon>Bacillota</taxon>
        <taxon>Bacilli</taxon>
        <taxon>Bacillales</taxon>
        <taxon>Paenibacillaceae</taxon>
        <taxon>Paenibacillus</taxon>
    </lineage>
</organism>
<keyword evidence="3" id="KW-1185">Reference proteome</keyword>
<dbReference type="EMBL" id="BMHF01000009">
    <property type="protein sequence ID" value="GGA41710.1"/>
    <property type="molecule type" value="Genomic_DNA"/>
</dbReference>
<dbReference type="Proteomes" id="UP000609323">
    <property type="component" value="Unassembled WGS sequence"/>
</dbReference>
<reference evidence="3" key="1">
    <citation type="journal article" date="2019" name="Int. J. Syst. Evol. Microbiol.">
        <title>The Global Catalogue of Microorganisms (GCM) 10K type strain sequencing project: providing services to taxonomists for standard genome sequencing and annotation.</title>
        <authorList>
            <consortium name="The Broad Institute Genomics Platform"/>
            <consortium name="The Broad Institute Genome Sequencing Center for Infectious Disease"/>
            <person name="Wu L."/>
            <person name="Ma J."/>
        </authorList>
    </citation>
    <scope>NUCLEOTIDE SEQUENCE [LARGE SCALE GENOMIC DNA]</scope>
    <source>
        <strain evidence="3">CGMCC 1.15044</strain>
    </source>
</reference>
<gene>
    <name evidence="2" type="ORF">GCM10010917_28740</name>
</gene>
<keyword evidence="1" id="KW-0812">Transmembrane</keyword>
<evidence type="ECO:0000313" key="2">
    <source>
        <dbReference type="EMBL" id="GGA41710.1"/>
    </source>
</evidence>
<name>A0ABQ1GDJ3_9BACL</name>
<comment type="caution">
    <text evidence="2">The sequence shown here is derived from an EMBL/GenBank/DDBJ whole genome shotgun (WGS) entry which is preliminary data.</text>
</comment>
<feature type="transmembrane region" description="Helical" evidence="1">
    <location>
        <begin position="7"/>
        <end position="28"/>
    </location>
</feature>
<protein>
    <submittedName>
        <fullName evidence="2">Uncharacterized protein</fullName>
    </submittedName>
</protein>
<feature type="transmembrane region" description="Helical" evidence="1">
    <location>
        <begin position="48"/>
        <end position="65"/>
    </location>
</feature>
<proteinExistence type="predicted"/>
<keyword evidence="1" id="KW-1133">Transmembrane helix</keyword>
<sequence>MSKTKYILLNGMLLWGGLTSTLFVSIRVLEGKIHLAPTDLLVELTSTVPVYLFLGGCIGEVMWIMKQKRAATGQKKE</sequence>
<dbReference type="RefSeq" id="WP_094093875.1">
    <property type="nucleotide sequence ID" value="NZ_BMHF01000009.1"/>
</dbReference>
<evidence type="ECO:0000313" key="3">
    <source>
        <dbReference type="Proteomes" id="UP000609323"/>
    </source>
</evidence>
<evidence type="ECO:0000256" key="1">
    <source>
        <dbReference type="SAM" id="Phobius"/>
    </source>
</evidence>